<dbReference type="HAMAP" id="MF_01963">
    <property type="entry name" value="MTAP"/>
    <property type="match status" value="1"/>
</dbReference>
<comment type="caution">
    <text evidence="5">The sequence shown here is derived from an EMBL/GenBank/DDBJ whole genome shotgun (WGS) entry which is preliminary data.</text>
</comment>
<dbReference type="PANTHER" id="PTHR42679">
    <property type="entry name" value="S-METHYL-5'-THIOADENOSINE PHOSPHORYLASE"/>
    <property type="match status" value="1"/>
</dbReference>
<dbReference type="Gene3D" id="3.40.50.1580">
    <property type="entry name" value="Nucleoside phosphorylase domain"/>
    <property type="match status" value="1"/>
</dbReference>
<evidence type="ECO:0000256" key="2">
    <source>
        <dbReference type="ARBA" id="ARBA00022679"/>
    </source>
</evidence>
<feature type="binding site" evidence="3">
    <location>
        <begin position="198"/>
        <end position="200"/>
    </location>
    <ligand>
        <name>substrate</name>
    </ligand>
</feature>
<comment type="subunit">
    <text evidence="3">Homohexamer. Dimer of a homotrimer.</text>
</comment>
<evidence type="ECO:0000313" key="6">
    <source>
        <dbReference type="Proteomes" id="UP001296943"/>
    </source>
</evidence>
<organism evidence="5 6">
    <name type="scientific">Aquibacillus albus</name>
    <dbReference type="NCBI Taxonomy" id="1168171"/>
    <lineage>
        <taxon>Bacteria</taxon>
        <taxon>Bacillati</taxon>
        <taxon>Bacillota</taxon>
        <taxon>Bacilli</taxon>
        <taxon>Bacillales</taxon>
        <taxon>Bacillaceae</taxon>
        <taxon>Aquibacillus</taxon>
    </lineage>
</organism>
<feature type="site" description="Important for substrate specificity" evidence="3">
    <location>
        <position position="156"/>
    </location>
</feature>
<feature type="site" description="Important for substrate specificity" evidence="3">
    <location>
        <position position="210"/>
    </location>
</feature>
<comment type="catalytic activity">
    <reaction evidence="3">
        <text>a purine D-ribonucleoside + phosphate = a purine nucleobase + alpha-D-ribose 1-phosphate</text>
        <dbReference type="Rhea" id="RHEA:19805"/>
        <dbReference type="ChEBI" id="CHEBI:26386"/>
        <dbReference type="ChEBI" id="CHEBI:43474"/>
        <dbReference type="ChEBI" id="CHEBI:57720"/>
        <dbReference type="ChEBI" id="CHEBI:142355"/>
        <dbReference type="EC" id="2.4.2.1"/>
    </reaction>
</comment>
<feature type="binding site" evidence="3">
    <location>
        <position position="9"/>
    </location>
    <ligand>
        <name>phosphate</name>
        <dbReference type="ChEBI" id="CHEBI:43474"/>
    </ligand>
</feature>
<evidence type="ECO:0000256" key="3">
    <source>
        <dbReference type="HAMAP-Rule" id="MF_01963"/>
    </source>
</evidence>
<dbReference type="Proteomes" id="UP001296943">
    <property type="component" value="Unassembled WGS sequence"/>
</dbReference>
<accession>A0ABS2MY07</accession>
<keyword evidence="6" id="KW-1185">Reference proteome</keyword>
<proteinExistence type="inferred from homology"/>
<feature type="binding site" evidence="3">
    <location>
        <position position="175"/>
    </location>
    <ligand>
        <name>phosphate</name>
        <dbReference type="ChEBI" id="CHEBI:43474"/>
    </ligand>
</feature>
<dbReference type="InterPro" id="IPR000845">
    <property type="entry name" value="Nucleoside_phosphorylase_d"/>
</dbReference>
<comment type="caution">
    <text evidence="3">Lacks conserved residue(s) required for the propagation of feature annotation.</text>
</comment>
<sequence>MKVGVIGGTGFYNLLDQVNEMTVDTEYGEILVYQGEHAGKEVYFIPRHGASHDSLAHQVNYKGIITAMTKLGVEKVLGMCAVGSLTLDIPVGGFALLNQFVDVTTKRDNTFGKYSCDMSTPYCPDLRNDFIQSAENLNIYLYHNATYICVDGPRYETSAEIKLYASWGMHVVGMTNATEAALAREAGLCYSVVTMASDIAAGITDTPPDLAMHKKVINENKDKMANLILNAISNVTEDSTCGCKAAYERAIKAREDKLKKAGVAN</sequence>
<dbReference type="PANTHER" id="PTHR42679:SF2">
    <property type="entry name" value="S-METHYL-5'-THIOADENOSINE PHOSPHORYLASE"/>
    <property type="match status" value="1"/>
</dbReference>
<dbReference type="InterPro" id="IPR035994">
    <property type="entry name" value="Nucleoside_phosphorylase_sf"/>
</dbReference>
<dbReference type="SUPFAM" id="SSF53167">
    <property type="entry name" value="Purine and uridine phosphorylases"/>
    <property type="match status" value="1"/>
</dbReference>
<gene>
    <name evidence="5" type="ORF">JOC48_001199</name>
</gene>
<feature type="domain" description="Nucleoside phosphorylase" evidence="4">
    <location>
        <begin position="2"/>
        <end position="232"/>
    </location>
</feature>
<dbReference type="EMBL" id="JAFBDR010000005">
    <property type="protein sequence ID" value="MBM7570721.1"/>
    <property type="molecule type" value="Genomic_DNA"/>
</dbReference>
<feature type="binding site" evidence="3">
    <location>
        <position position="174"/>
    </location>
    <ligand>
        <name>substrate</name>
    </ligand>
</feature>
<name>A0ABS2MY07_9BACI</name>
<evidence type="ECO:0000256" key="1">
    <source>
        <dbReference type="ARBA" id="ARBA00022676"/>
    </source>
</evidence>
<reference evidence="5 6" key="1">
    <citation type="submission" date="2021-01" db="EMBL/GenBank/DDBJ databases">
        <title>Genomic Encyclopedia of Type Strains, Phase IV (KMG-IV): sequencing the most valuable type-strain genomes for metagenomic binning, comparative biology and taxonomic classification.</title>
        <authorList>
            <person name="Goeker M."/>
        </authorList>
    </citation>
    <scope>NUCLEOTIDE SEQUENCE [LARGE SCALE GENOMIC DNA]</scope>
    <source>
        <strain evidence="5 6">DSM 23711</strain>
    </source>
</reference>
<protein>
    <recommendedName>
        <fullName evidence="3">Purine nucleoside phosphorylase</fullName>
        <shortName evidence="3">PNP</shortName>
        <ecNumber evidence="3">2.4.2.1</ecNumber>
    </recommendedName>
</protein>
<evidence type="ECO:0000259" key="4">
    <source>
        <dbReference type="Pfam" id="PF01048"/>
    </source>
</evidence>
<keyword evidence="2 3" id="KW-0808">Transferase</keyword>
<dbReference type="GO" id="GO:0017061">
    <property type="term" value="F:S-methyl-5-thioadenosine phosphorylase activity"/>
    <property type="evidence" value="ECO:0007669"/>
    <property type="project" value="UniProtKB-EC"/>
</dbReference>
<dbReference type="InterPro" id="IPR010044">
    <property type="entry name" value="MTAP"/>
</dbReference>
<keyword evidence="1 3" id="KW-0328">Glycosyltransferase</keyword>
<evidence type="ECO:0000313" key="5">
    <source>
        <dbReference type="EMBL" id="MBM7570721.1"/>
    </source>
</evidence>
<comment type="miscellaneous">
    <text evidence="3">Although this enzyme belongs to the family of MTA phosphorylases based on sequence homology, it lacks several conserved amino acids in the substrate binding pocket that confer specificity towards MTA.</text>
</comment>
<comment type="function">
    <text evidence="3">Purine nucleoside phosphorylase involved in purine salvage.</text>
</comment>
<dbReference type="RefSeq" id="WP_204498143.1">
    <property type="nucleotide sequence ID" value="NZ_JAFBDR010000005.1"/>
</dbReference>
<dbReference type="Pfam" id="PF01048">
    <property type="entry name" value="PNP_UDP_1"/>
    <property type="match status" value="1"/>
</dbReference>
<dbReference type="CDD" id="cd09010">
    <property type="entry name" value="MTAP_SsMTAPII_like_MTIP"/>
    <property type="match status" value="1"/>
</dbReference>
<feature type="binding site" evidence="3">
    <location>
        <begin position="47"/>
        <end position="48"/>
    </location>
    <ligand>
        <name>phosphate</name>
        <dbReference type="ChEBI" id="CHEBI:43474"/>
    </ligand>
</feature>
<comment type="similarity">
    <text evidence="3">Belongs to the PNP/MTAP phosphorylase family. MTAP subfamily.</text>
</comment>
<keyword evidence="3" id="KW-0660">Purine salvage</keyword>
<dbReference type="EC" id="2.4.2.1" evidence="3"/>
<comment type="pathway">
    <text evidence="3">Purine metabolism; purine nucleoside salvage.</text>
</comment>